<dbReference type="Pfam" id="PF10294">
    <property type="entry name" value="Methyltransf_16"/>
    <property type="match status" value="1"/>
</dbReference>
<dbReference type="InterPro" id="IPR019410">
    <property type="entry name" value="Methyltransf_16"/>
</dbReference>
<evidence type="ECO:0000313" key="4">
    <source>
        <dbReference type="EMBL" id="CAK8995772.1"/>
    </source>
</evidence>
<dbReference type="PANTHER" id="PTHR14614:SF132">
    <property type="entry name" value="PROTEIN-LYSINE METHYLTRANSFERASE C42C1.13"/>
    <property type="match status" value="1"/>
</dbReference>
<dbReference type="SUPFAM" id="SSF53474">
    <property type="entry name" value="alpha/beta-Hydrolases"/>
    <property type="match status" value="1"/>
</dbReference>
<reference evidence="4 5" key="1">
    <citation type="submission" date="2024-02" db="EMBL/GenBank/DDBJ databases">
        <authorList>
            <person name="Chen Y."/>
            <person name="Shah S."/>
            <person name="Dougan E. K."/>
            <person name="Thang M."/>
            <person name="Chan C."/>
        </authorList>
    </citation>
    <scope>NUCLEOTIDE SEQUENCE [LARGE SCALE GENOMIC DNA]</scope>
</reference>
<feature type="domain" description="Peptidase S33 tripeptidyl aminopeptidase-like C-terminal" evidence="3">
    <location>
        <begin position="828"/>
        <end position="902"/>
    </location>
</feature>
<name>A0ABP0HZR3_9DINO</name>
<dbReference type="InterPro" id="IPR029063">
    <property type="entry name" value="SAM-dependent_MTases_sf"/>
</dbReference>
<evidence type="ECO:0000256" key="2">
    <source>
        <dbReference type="SAM" id="MobiDB-lite"/>
    </source>
</evidence>
<comment type="caution">
    <text evidence="4">The sequence shown here is derived from an EMBL/GenBank/DDBJ whole genome shotgun (WGS) entry which is preliminary data.</text>
</comment>
<evidence type="ECO:0000256" key="1">
    <source>
        <dbReference type="SAM" id="Coils"/>
    </source>
</evidence>
<evidence type="ECO:0000259" key="3">
    <source>
        <dbReference type="Pfam" id="PF08386"/>
    </source>
</evidence>
<dbReference type="Pfam" id="PF08386">
    <property type="entry name" value="Abhydrolase_4"/>
    <property type="match status" value="1"/>
</dbReference>
<sequence length="911" mass="99285">MAEPEQREPWLPPGEMPLVHEAQAFRLCLRQCLPLELHPGHWFPVSVGCRNEFGLWKRDMDFEPVALQLTLLSLAGQDLDLCIETEGCLEMDSSGKLDFAARVLSDHVETSAILLRISAVSATHPLLPVLSPPLILGCRSGEDPLPRPGTLTLEQCRLIRVPGTSSSLLLAECAGDLGIGGRVWDGGLVLLEYLASLPGLGHCLELGSGTGLVGLGCALLGAQVCLTDLKEVTPLLELNVALNRCRGLQLNAKVETLEWGTDLSDFEWLSADLVIMADVVYDVEASRQLMMTLTALAASESSSRFIMAFRPRNVEKDFFRELSKEFQLTVLEGSGPYAKMCHDLQILQLTAEEKRKADAEAKRLAQEAEAKRKAEVAAQKARKAEAEARRAEAARLKAEAAAAEAAKEQGRQFFDQEPEEPQEQHGGSEFGDGTLSVVDETSNIRFSAWVNILVDDGDWGQIGFPDTGGTLRVKLDIFDPDSPNLTLPVYMRPATEQPAPKGVGYDVFAITQRGMEGTTPSLNCDNSKLPETCPPEGCQVSDFTDCPCALLDGTPQLGGDLGRFGSSDSANESQVLNLFNKRQAWGPRCAASEKFQLRGRGGKMYNFLNYVGTQFLVYDLDEMRKAVGAENLSIYGYSYGTYVGGVYASVFSQSTGRVVLDGDMEASPRKDAQSTGDAVANDKFVAYLLNTCQESGEHALYAKASECSLKDPHVTYAKLVQRARAGKLTAPTESGMDFPLSVGLLMAYLQAESPGVGHTNEYESAPGISFADPYLEKCAVWGLDLAGYYDVSNLMHQPPGETNRIIAWMGDAGLAAVVGDMAGYFLWRPLIVGNLFDSATSYSWAQDMKKAFPDGSIITWQGLGHTFPTYATDYNRQAIAHCWSHIEDYLQNGTMPINGLLCWQKEDPKVG</sequence>
<organism evidence="4 5">
    <name type="scientific">Durusdinium trenchii</name>
    <dbReference type="NCBI Taxonomy" id="1381693"/>
    <lineage>
        <taxon>Eukaryota</taxon>
        <taxon>Sar</taxon>
        <taxon>Alveolata</taxon>
        <taxon>Dinophyceae</taxon>
        <taxon>Suessiales</taxon>
        <taxon>Symbiodiniaceae</taxon>
        <taxon>Durusdinium</taxon>
    </lineage>
</organism>
<keyword evidence="1" id="KW-0175">Coiled coil</keyword>
<dbReference type="SUPFAM" id="SSF53335">
    <property type="entry name" value="S-adenosyl-L-methionine-dependent methyltransferases"/>
    <property type="match status" value="1"/>
</dbReference>
<dbReference type="PANTHER" id="PTHR14614">
    <property type="entry name" value="HEPATOCELLULAR CARCINOMA-ASSOCIATED ANTIGEN"/>
    <property type="match status" value="1"/>
</dbReference>
<dbReference type="InterPro" id="IPR013595">
    <property type="entry name" value="Pept_S33_TAP-like_C"/>
</dbReference>
<evidence type="ECO:0000313" key="5">
    <source>
        <dbReference type="Proteomes" id="UP001642484"/>
    </source>
</evidence>
<feature type="region of interest" description="Disordered" evidence="2">
    <location>
        <begin position="415"/>
        <end position="435"/>
    </location>
</feature>
<feature type="coiled-coil region" evidence="1">
    <location>
        <begin position="347"/>
        <end position="408"/>
    </location>
</feature>
<dbReference type="Gene3D" id="3.40.50.1820">
    <property type="entry name" value="alpha/beta hydrolase"/>
    <property type="match status" value="1"/>
</dbReference>
<dbReference type="Gene3D" id="3.40.50.150">
    <property type="entry name" value="Vaccinia Virus protein VP39"/>
    <property type="match status" value="1"/>
</dbReference>
<dbReference type="InterPro" id="IPR029058">
    <property type="entry name" value="AB_hydrolase_fold"/>
</dbReference>
<gene>
    <name evidence="4" type="ORF">CCMP2556_LOCUS4174</name>
</gene>
<dbReference type="Proteomes" id="UP001642484">
    <property type="component" value="Unassembled WGS sequence"/>
</dbReference>
<accession>A0ABP0HZR3</accession>
<dbReference type="EMBL" id="CAXAMN010001692">
    <property type="protein sequence ID" value="CAK8995772.1"/>
    <property type="molecule type" value="Genomic_DNA"/>
</dbReference>
<protein>
    <recommendedName>
        <fullName evidence="3">Peptidase S33 tripeptidyl aminopeptidase-like C-terminal domain-containing protein</fullName>
    </recommendedName>
</protein>
<proteinExistence type="predicted"/>
<keyword evidence="5" id="KW-1185">Reference proteome</keyword>